<dbReference type="InterPro" id="IPR009366">
    <property type="entry name" value="Protein_Veg"/>
</dbReference>
<dbReference type="GO" id="GO:0006355">
    <property type="term" value="P:regulation of DNA-templated transcription"/>
    <property type="evidence" value="ECO:0007669"/>
    <property type="project" value="InterPro"/>
</dbReference>
<sequence length="79" mass="9037">MIQQAKINSIKNELEKHTGESVSLKDIGGRRKVLIKNGVLEKTYSSIFVVKVEDDYERRVTYSYTDVLTKSVQLSFAQL</sequence>
<evidence type="ECO:0000313" key="1">
    <source>
        <dbReference type="EMBL" id="SHH82204.1"/>
    </source>
</evidence>
<dbReference type="RefSeq" id="WP_072831437.1">
    <property type="nucleotide sequence ID" value="NZ_FQXP01000005.1"/>
</dbReference>
<name>A0A1M5W4S2_9CLOT</name>
<organism evidence="1 2">
    <name type="scientific">Clostridium collagenovorans DSM 3089</name>
    <dbReference type="NCBI Taxonomy" id="1121306"/>
    <lineage>
        <taxon>Bacteria</taxon>
        <taxon>Bacillati</taxon>
        <taxon>Bacillota</taxon>
        <taxon>Clostridia</taxon>
        <taxon>Eubacteriales</taxon>
        <taxon>Clostridiaceae</taxon>
        <taxon>Clostridium</taxon>
    </lineage>
</organism>
<dbReference type="STRING" id="1121306.SAMN02745196_01537"/>
<dbReference type="Proteomes" id="UP000184526">
    <property type="component" value="Unassembled WGS sequence"/>
</dbReference>
<dbReference type="OrthoDB" id="5469at2"/>
<proteinExistence type="predicted"/>
<dbReference type="Gene3D" id="2.30.30.100">
    <property type="match status" value="1"/>
</dbReference>
<protein>
    <submittedName>
        <fullName evidence="1">Uncharacterized protein Veg</fullName>
    </submittedName>
</protein>
<accession>A0A1M5W4S2</accession>
<dbReference type="PANTHER" id="PTHR40026:SF1">
    <property type="entry name" value="PROTEIN VEG"/>
    <property type="match status" value="1"/>
</dbReference>
<gene>
    <name evidence="1" type="ORF">SAMN02745196_01537</name>
</gene>
<dbReference type="Pfam" id="PF06257">
    <property type="entry name" value="VEG"/>
    <property type="match status" value="1"/>
</dbReference>
<keyword evidence="2" id="KW-1185">Reference proteome</keyword>
<reference evidence="1 2" key="1">
    <citation type="submission" date="2016-11" db="EMBL/GenBank/DDBJ databases">
        <authorList>
            <person name="Jaros S."/>
            <person name="Januszkiewicz K."/>
            <person name="Wedrychowicz H."/>
        </authorList>
    </citation>
    <scope>NUCLEOTIDE SEQUENCE [LARGE SCALE GENOMIC DNA]</scope>
    <source>
        <strain evidence="1 2">DSM 3089</strain>
    </source>
</reference>
<evidence type="ECO:0000313" key="2">
    <source>
        <dbReference type="Proteomes" id="UP000184526"/>
    </source>
</evidence>
<dbReference type="EMBL" id="FQXP01000005">
    <property type="protein sequence ID" value="SHH82204.1"/>
    <property type="molecule type" value="Genomic_DNA"/>
</dbReference>
<dbReference type="PIRSF" id="PIRSF037257">
    <property type="entry name" value="DUF1021"/>
    <property type="match status" value="1"/>
</dbReference>
<dbReference type="PANTHER" id="PTHR40026">
    <property type="entry name" value="PROTEIN VEG"/>
    <property type="match status" value="1"/>
</dbReference>
<dbReference type="AlphaFoldDB" id="A0A1M5W4S2"/>